<evidence type="ECO:0000313" key="2">
    <source>
        <dbReference type="Proteomes" id="UP001528823"/>
    </source>
</evidence>
<protein>
    <submittedName>
        <fullName evidence="1">Uncharacterized protein</fullName>
    </submittedName>
</protein>
<proteinExistence type="predicted"/>
<gene>
    <name evidence="1" type="ORF">ORQ98_22895</name>
</gene>
<accession>A0ABT5UEM6</accession>
<organism evidence="1 2">
    <name type="scientific">Spartinivicinus poritis</name>
    <dbReference type="NCBI Taxonomy" id="2994640"/>
    <lineage>
        <taxon>Bacteria</taxon>
        <taxon>Pseudomonadati</taxon>
        <taxon>Pseudomonadota</taxon>
        <taxon>Gammaproteobacteria</taxon>
        <taxon>Oceanospirillales</taxon>
        <taxon>Zooshikellaceae</taxon>
        <taxon>Spartinivicinus</taxon>
    </lineage>
</organism>
<dbReference type="RefSeq" id="WP_274691122.1">
    <property type="nucleotide sequence ID" value="NZ_JAPMOU010000043.1"/>
</dbReference>
<comment type="caution">
    <text evidence="1">The sequence shown here is derived from an EMBL/GenBank/DDBJ whole genome shotgun (WGS) entry which is preliminary data.</text>
</comment>
<name>A0ABT5UEM6_9GAMM</name>
<reference evidence="1 2" key="1">
    <citation type="submission" date="2022-11" db="EMBL/GenBank/DDBJ databases">
        <title>Spartinivicinus poritis sp. nov., isolated from scleractinian coral Porites lutea.</title>
        <authorList>
            <person name="Zhang G."/>
            <person name="Cai L."/>
            <person name="Wei Q."/>
        </authorList>
    </citation>
    <scope>NUCLEOTIDE SEQUENCE [LARGE SCALE GENOMIC DNA]</scope>
    <source>
        <strain evidence="1 2">A2-2</strain>
    </source>
</reference>
<keyword evidence="2" id="KW-1185">Reference proteome</keyword>
<evidence type="ECO:0000313" key="1">
    <source>
        <dbReference type="EMBL" id="MDE1464813.1"/>
    </source>
</evidence>
<dbReference type="Proteomes" id="UP001528823">
    <property type="component" value="Unassembled WGS sequence"/>
</dbReference>
<dbReference type="EMBL" id="JAPMOU010000043">
    <property type="protein sequence ID" value="MDE1464813.1"/>
    <property type="molecule type" value="Genomic_DNA"/>
</dbReference>
<sequence>MDKKSNKSTENKINKLFEQAIMTPPEFFNIVETPEPINESKCVNCGMREISSEVAGVHTGVMATTYACGTKIIGQLLETTEVCDEITSLKNKISSWNKLTNITFSNAVQDIRESLTLLSKTGKQGKKKAKDGREALNAIIQHEGRLRHHADVNNRQVF</sequence>